<organism evidence="1 2">
    <name type="scientific">Novosphingobium aromaticivorans (strain ATCC 700278 / DSM 12444 / CCUG 56034 / CIP 105152 / NBRC 16084 / F199)</name>
    <dbReference type="NCBI Taxonomy" id="279238"/>
    <lineage>
        <taxon>Bacteria</taxon>
        <taxon>Pseudomonadati</taxon>
        <taxon>Pseudomonadota</taxon>
        <taxon>Alphaproteobacteria</taxon>
        <taxon>Sphingomonadales</taxon>
        <taxon>Sphingomonadaceae</taxon>
        <taxon>Novosphingobium</taxon>
    </lineage>
</organism>
<dbReference type="Pfam" id="PF02620">
    <property type="entry name" value="YceD"/>
    <property type="match status" value="1"/>
</dbReference>
<protein>
    <recommendedName>
        <fullName evidence="3">DNA-binding protein</fullName>
    </recommendedName>
</protein>
<sequence>MSAPEFSHVIDLRQITDQPVVLEPDEAARRRLAGRFGIPAINAMRAELLLCLEGTAVEAKGRLTAKIIQSCAISGDDFPVSIDELVALRFVPARQTLVPDEELEISADDCDEIEYEGSAFDLGEAVAQSLALAIDPFAEGPNADKARKEHQLGGEVASGPFAALAALKSKD</sequence>
<dbReference type="EMBL" id="CP000248">
    <property type="protein sequence ID" value="ABD27074.1"/>
    <property type="molecule type" value="Genomic_DNA"/>
</dbReference>
<dbReference type="InterPro" id="IPR003772">
    <property type="entry name" value="YceD"/>
</dbReference>
<dbReference type="HOGENOM" id="CLU_088841_2_1_5"/>
<evidence type="ECO:0000313" key="1">
    <source>
        <dbReference type="EMBL" id="ABD27074.1"/>
    </source>
</evidence>
<proteinExistence type="predicted"/>
<reference evidence="2" key="1">
    <citation type="submission" date="2006-01" db="EMBL/GenBank/DDBJ databases">
        <title>Complete sequence of Novosphingobium aromaticivorans DSM 12444.</title>
        <authorList>
            <consortium name="US DOE Joint Genome Institute"/>
            <person name="Copeland A."/>
            <person name="Lucas S."/>
            <person name="Lapidus A."/>
            <person name="Barry K."/>
            <person name="Detter J.C."/>
            <person name="Glavina T."/>
            <person name="Hammon N."/>
            <person name="Israni S."/>
            <person name="Pitluck S."/>
            <person name="Chain P."/>
            <person name="Malfatti S."/>
            <person name="Shin M."/>
            <person name="Vergez L."/>
            <person name="Schmutz J."/>
            <person name="Larimer F."/>
            <person name="Land M."/>
            <person name="Kyrpides N."/>
            <person name="Ivanova N."/>
            <person name="Fredrickson J."/>
            <person name="Balkwill D."/>
            <person name="Romine M.F."/>
            <person name="Richardson P."/>
        </authorList>
    </citation>
    <scope>NUCLEOTIDE SEQUENCE [LARGE SCALE GENOMIC DNA]</scope>
    <source>
        <strain evidence="2">ATCC 700278 / DSM 12444 / CCUG 56034 / CIP 105152 / NBRC 16084 / F199</strain>
    </source>
</reference>
<gene>
    <name evidence="1" type="ordered locus">Saro_2638</name>
</gene>
<name>Q2G4Z9_NOVAD</name>
<dbReference type="AlphaFoldDB" id="Q2G4Z9"/>
<dbReference type="eggNOG" id="COG1399">
    <property type="taxonomic scope" value="Bacteria"/>
</dbReference>
<evidence type="ECO:0000313" key="2">
    <source>
        <dbReference type="Proteomes" id="UP000009134"/>
    </source>
</evidence>
<evidence type="ECO:0008006" key="3">
    <source>
        <dbReference type="Google" id="ProtNLM"/>
    </source>
</evidence>
<dbReference type="KEGG" id="nar:Saro_2638"/>
<dbReference type="RefSeq" id="WP_011446280.1">
    <property type="nucleotide sequence ID" value="NC_007794.1"/>
</dbReference>
<keyword evidence="2" id="KW-1185">Reference proteome</keyword>
<dbReference type="Proteomes" id="UP000009134">
    <property type="component" value="Chromosome"/>
</dbReference>
<dbReference type="STRING" id="279238.Saro_2638"/>
<accession>Q2G4Z9</accession>